<dbReference type="OrthoDB" id="5396360at2759"/>
<proteinExistence type="predicted"/>
<evidence type="ECO:0000313" key="3">
    <source>
        <dbReference type="Proteomes" id="UP000481858"/>
    </source>
</evidence>
<gene>
    <name evidence="2" type="ORF">GQX73_g5353</name>
</gene>
<comment type="caution">
    <text evidence="2">The sequence shown here is derived from an EMBL/GenBank/DDBJ whole genome shotgun (WGS) entry which is preliminary data.</text>
</comment>
<accession>A0A7C8J0X8</accession>
<keyword evidence="1" id="KW-0175">Coiled coil</keyword>
<protein>
    <submittedName>
        <fullName evidence="2">Uncharacterized protein</fullName>
    </submittedName>
</protein>
<name>A0A7C8J0X8_9PEZI</name>
<reference evidence="2 3" key="1">
    <citation type="submission" date="2019-12" db="EMBL/GenBank/DDBJ databases">
        <title>Draft genome sequence of the ascomycete Xylaria multiplex DSM 110363.</title>
        <authorList>
            <person name="Buettner E."/>
            <person name="Kellner H."/>
        </authorList>
    </citation>
    <scope>NUCLEOTIDE SEQUENCE [LARGE SCALE GENOMIC DNA]</scope>
    <source>
        <strain evidence="2 3">DSM 110363</strain>
    </source>
</reference>
<evidence type="ECO:0000313" key="2">
    <source>
        <dbReference type="EMBL" id="KAF2968279.1"/>
    </source>
</evidence>
<evidence type="ECO:0000256" key="1">
    <source>
        <dbReference type="SAM" id="Coils"/>
    </source>
</evidence>
<dbReference type="EMBL" id="WUBL01000054">
    <property type="protein sequence ID" value="KAF2968279.1"/>
    <property type="molecule type" value="Genomic_DNA"/>
</dbReference>
<dbReference type="InParanoid" id="A0A7C8J0X8"/>
<dbReference type="AlphaFoldDB" id="A0A7C8J0X8"/>
<keyword evidence="3" id="KW-1185">Reference proteome</keyword>
<dbReference type="Proteomes" id="UP000481858">
    <property type="component" value="Unassembled WGS sequence"/>
</dbReference>
<feature type="coiled-coil region" evidence="1">
    <location>
        <begin position="242"/>
        <end position="311"/>
    </location>
</feature>
<sequence>METVVACCGQCDHHLGTLLNLWTQIGECYISPVVAAKVALDVGSDGAVHQGKKGTIIYNWGQLLLRTSSIQIKHLDGQVDIKPIVQRILNLKNNPPVDDSEDDKLGSAFFRDCNLRQATTNENPELSHILSTINAQGETLERLDTAGYQIVASFNRAVQRIDDEVGNLKNEMIQVTGDLSVSNTKSRSLFDDILSTRTDIEGIKRVLQPMVAQGRTEEQALSVRNAITKANTSLRLEFSQTWEKFQERLNLLESELQDMRQDLKGFQILLEGAQATAKATLPTSDANTQEIMALKNELENLKRDLALDQSYRSSSTNPVFASRELDILTSNITKIGYRASQVETLQMEFELLKDRVQRMEAQLPNWQEPQNPRSMDPKQMVSLKFLSEGGNNPRIPPSTTPNLRDDYVNRSNSPPLEKAHINTARAGILKLTKSGAIDKRTIRKSGWKRAGTVRKVGG</sequence>
<organism evidence="2 3">
    <name type="scientific">Xylaria multiplex</name>
    <dbReference type="NCBI Taxonomy" id="323545"/>
    <lineage>
        <taxon>Eukaryota</taxon>
        <taxon>Fungi</taxon>
        <taxon>Dikarya</taxon>
        <taxon>Ascomycota</taxon>
        <taxon>Pezizomycotina</taxon>
        <taxon>Sordariomycetes</taxon>
        <taxon>Xylariomycetidae</taxon>
        <taxon>Xylariales</taxon>
        <taxon>Xylariaceae</taxon>
        <taxon>Xylaria</taxon>
    </lineage>
</organism>